<organism evidence="9 10">
    <name type="scientific">Stachybotrys elegans</name>
    <dbReference type="NCBI Taxonomy" id="80388"/>
    <lineage>
        <taxon>Eukaryota</taxon>
        <taxon>Fungi</taxon>
        <taxon>Dikarya</taxon>
        <taxon>Ascomycota</taxon>
        <taxon>Pezizomycotina</taxon>
        <taxon>Sordariomycetes</taxon>
        <taxon>Hypocreomycetidae</taxon>
        <taxon>Hypocreales</taxon>
        <taxon>Stachybotryaceae</taxon>
        <taxon>Stachybotrys</taxon>
    </lineage>
</organism>
<evidence type="ECO:0000256" key="3">
    <source>
        <dbReference type="ARBA" id="ARBA00022491"/>
    </source>
</evidence>
<dbReference type="OrthoDB" id="510958at2759"/>
<protein>
    <recommendedName>
        <fullName evidence="8">Histone deacetylase complex subunit SAP30 Sin3 binding domain-containing protein</fullName>
    </recommendedName>
</protein>
<evidence type="ECO:0000256" key="5">
    <source>
        <dbReference type="ARBA" id="ARBA00023163"/>
    </source>
</evidence>
<keyword evidence="3" id="KW-0678">Repressor</keyword>
<feature type="region of interest" description="Disordered" evidence="7">
    <location>
        <begin position="1"/>
        <end position="62"/>
    </location>
</feature>
<dbReference type="Proteomes" id="UP000813444">
    <property type="component" value="Unassembled WGS sequence"/>
</dbReference>
<dbReference type="InterPro" id="IPR024145">
    <property type="entry name" value="His_deAcase_SAP30/SAP30L"/>
</dbReference>
<name>A0A8K0SYA2_9HYPO</name>
<dbReference type="InterPro" id="IPR025718">
    <property type="entry name" value="SAP30_Sin3-bd"/>
</dbReference>
<dbReference type="EMBL" id="JAGPNK010000001">
    <property type="protein sequence ID" value="KAH7328325.1"/>
    <property type="molecule type" value="Genomic_DNA"/>
</dbReference>
<dbReference type="PANTHER" id="PTHR13286">
    <property type="entry name" value="SAP30"/>
    <property type="match status" value="1"/>
</dbReference>
<comment type="similarity">
    <text evidence="2">Belongs to the SAP30 family.</text>
</comment>
<dbReference type="PANTHER" id="PTHR13286:SF23">
    <property type="entry name" value="HISTONE DEACETYLASE COMPLEX SUBUNIT SAP30 SIN3 BINDING DOMAIN-CONTAINING PROTEIN"/>
    <property type="match status" value="1"/>
</dbReference>
<comment type="caution">
    <text evidence="9">The sequence shown here is derived from an EMBL/GenBank/DDBJ whole genome shotgun (WGS) entry which is preliminary data.</text>
</comment>
<gene>
    <name evidence="9" type="ORF">B0I35DRAFT_473056</name>
</gene>
<sequence>MAPTKSSRNNDEAKAEGGNTKEKNGGQHTSTKMRRVASQTNNAQAREAASAPTSAPVQPPVEPVAPSINWPAFDRNVLHAYSREHRLNTATSFTCSYHECLLTQPGGIGMYSPTMARKKRHARRQSKDSLARAVRKHFNGIGIQENDVIVDFIYKIKVDNASKATGPNSQVIFSTEA</sequence>
<evidence type="ECO:0000256" key="2">
    <source>
        <dbReference type="ARBA" id="ARBA00006283"/>
    </source>
</evidence>
<evidence type="ECO:0000313" key="10">
    <source>
        <dbReference type="Proteomes" id="UP000813444"/>
    </source>
</evidence>
<dbReference type="AlphaFoldDB" id="A0A8K0SYA2"/>
<evidence type="ECO:0000259" key="8">
    <source>
        <dbReference type="Pfam" id="PF13867"/>
    </source>
</evidence>
<keyword evidence="5" id="KW-0804">Transcription</keyword>
<dbReference type="GO" id="GO:0005634">
    <property type="term" value="C:nucleus"/>
    <property type="evidence" value="ECO:0007669"/>
    <property type="project" value="UniProtKB-SubCell"/>
</dbReference>
<reference evidence="9" key="1">
    <citation type="journal article" date="2021" name="Nat. Commun.">
        <title>Genetic determinants of endophytism in the Arabidopsis root mycobiome.</title>
        <authorList>
            <person name="Mesny F."/>
            <person name="Miyauchi S."/>
            <person name="Thiergart T."/>
            <person name="Pickel B."/>
            <person name="Atanasova L."/>
            <person name="Karlsson M."/>
            <person name="Huettel B."/>
            <person name="Barry K.W."/>
            <person name="Haridas S."/>
            <person name="Chen C."/>
            <person name="Bauer D."/>
            <person name="Andreopoulos W."/>
            <person name="Pangilinan J."/>
            <person name="LaButti K."/>
            <person name="Riley R."/>
            <person name="Lipzen A."/>
            <person name="Clum A."/>
            <person name="Drula E."/>
            <person name="Henrissat B."/>
            <person name="Kohler A."/>
            <person name="Grigoriev I.V."/>
            <person name="Martin F.M."/>
            <person name="Hacquard S."/>
        </authorList>
    </citation>
    <scope>NUCLEOTIDE SEQUENCE</scope>
    <source>
        <strain evidence="9">MPI-CAGE-CH-0235</strain>
    </source>
</reference>
<feature type="compositionally biased region" description="Basic and acidic residues" evidence="7">
    <location>
        <begin position="8"/>
        <end position="25"/>
    </location>
</feature>
<dbReference type="Pfam" id="PF13867">
    <property type="entry name" value="SAP30_Sin3_bdg"/>
    <property type="match status" value="1"/>
</dbReference>
<evidence type="ECO:0000313" key="9">
    <source>
        <dbReference type="EMBL" id="KAH7328325.1"/>
    </source>
</evidence>
<evidence type="ECO:0000256" key="4">
    <source>
        <dbReference type="ARBA" id="ARBA00023015"/>
    </source>
</evidence>
<evidence type="ECO:0000256" key="6">
    <source>
        <dbReference type="ARBA" id="ARBA00023242"/>
    </source>
</evidence>
<feature type="domain" description="Histone deacetylase complex subunit SAP30 Sin3 binding" evidence="8">
    <location>
        <begin position="125"/>
        <end position="157"/>
    </location>
</feature>
<keyword evidence="4" id="KW-0805">Transcription regulation</keyword>
<evidence type="ECO:0000256" key="7">
    <source>
        <dbReference type="SAM" id="MobiDB-lite"/>
    </source>
</evidence>
<dbReference type="Gene3D" id="6.10.160.20">
    <property type="match status" value="1"/>
</dbReference>
<accession>A0A8K0SYA2</accession>
<proteinExistence type="inferred from homology"/>
<keyword evidence="6" id="KW-0539">Nucleus</keyword>
<comment type="subcellular location">
    <subcellularLocation>
        <location evidence="1">Nucleus</location>
    </subcellularLocation>
</comment>
<dbReference type="InterPro" id="IPR038291">
    <property type="entry name" value="SAP30_C_sf"/>
</dbReference>
<keyword evidence="10" id="KW-1185">Reference proteome</keyword>
<evidence type="ECO:0000256" key="1">
    <source>
        <dbReference type="ARBA" id="ARBA00004123"/>
    </source>
</evidence>